<protein>
    <recommendedName>
        <fullName evidence="4">tRNA U34 carboxymethyltransferase</fullName>
    </recommendedName>
</protein>
<dbReference type="Pfam" id="PF08003">
    <property type="entry name" value="Methyltransf_9"/>
    <property type="match status" value="1"/>
</dbReference>
<evidence type="ECO:0000256" key="2">
    <source>
        <dbReference type="ARBA" id="ARBA00022694"/>
    </source>
</evidence>
<proteinExistence type="inferred from homology"/>
<dbReference type="EMBL" id="LAZR01000008">
    <property type="protein sequence ID" value="KKO08973.1"/>
    <property type="molecule type" value="Genomic_DNA"/>
</dbReference>
<dbReference type="InterPro" id="IPR010017">
    <property type="entry name" value="CmoB"/>
</dbReference>
<evidence type="ECO:0008006" key="4">
    <source>
        <dbReference type="Google" id="ProtNLM"/>
    </source>
</evidence>
<dbReference type="NCBIfam" id="TIGR00452">
    <property type="entry name" value="tRNA 5-methoxyuridine(34)/uridine 5-oxyacetic acid(34) synthase CmoB"/>
    <property type="match status" value="1"/>
</dbReference>
<dbReference type="GO" id="GO:0016765">
    <property type="term" value="F:transferase activity, transferring alkyl or aryl (other than methyl) groups"/>
    <property type="evidence" value="ECO:0007669"/>
    <property type="project" value="InterPro"/>
</dbReference>
<keyword evidence="1" id="KW-0808">Transferase</keyword>
<accession>A0A0F9W9I4</accession>
<dbReference type="Gene3D" id="3.40.50.150">
    <property type="entry name" value="Vaccinia Virus protein VP39"/>
    <property type="match status" value="1"/>
</dbReference>
<sequence length="330" mass="37474">MWHGRDTGADQRLQQLLRDTPLETLSHYASEAYLYSRGHGLTERWLTLFDELPAISASSIDLATQVRIGQADDCTEEEQAALAVAARTFMPWRKGPWSLFGLEIDTEWRSDMKWDRLLPHIQPLAGRRVLDVGCGNGYHCYRMLGENAELVLGVDPHPAYFFQYRLMQHFLRHLAVYVLPITLDQFPDKSGIFDTVFSMGVLYHRRSPIDHLLQLQSCLREGGELVLESLVVDGPDGYALMPENRYCQMKNVWFLPSVATTESWLKRCGYLNVRTVDVNATDSSEQRSTAWMPFQSLRDGLDPHDPALSVEGLPAPKRAITLATAPPKRN</sequence>
<dbReference type="InterPro" id="IPR029063">
    <property type="entry name" value="SAM-dependent_MTases_sf"/>
</dbReference>
<dbReference type="SUPFAM" id="SSF53335">
    <property type="entry name" value="S-adenosyl-L-methionine-dependent methyltransferases"/>
    <property type="match status" value="1"/>
</dbReference>
<reference evidence="3" key="1">
    <citation type="journal article" date="2015" name="Nature">
        <title>Complex archaea that bridge the gap between prokaryotes and eukaryotes.</title>
        <authorList>
            <person name="Spang A."/>
            <person name="Saw J.H."/>
            <person name="Jorgensen S.L."/>
            <person name="Zaremba-Niedzwiedzka K."/>
            <person name="Martijn J."/>
            <person name="Lind A.E."/>
            <person name="van Eijk R."/>
            <person name="Schleper C."/>
            <person name="Guy L."/>
            <person name="Ettema T.J."/>
        </authorList>
    </citation>
    <scope>NUCLEOTIDE SEQUENCE</scope>
</reference>
<dbReference type="AlphaFoldDB" id="A0A0F9W9I4"/>
<dbReference type="GO" id="GO:0002098">
    <property type="term" value="P:tRNA wobble uridine modification"/>
    <property type="evidence" value="ECO:0007669"/>
    <property type="project" value="InterPro"/>
</dbReference>
<evidence type="ECO:0000313" key="3">
    <source>
        <dbReference type="EMBL" id="KKO08973.1"/>
    </source>
</evidence>
<gene>
    <name evidence="3" type="ORF">LCGC14_0040920</name>
</gene>
<dbReference type="PANTHER" id="PTHR43464:SF95">
    <property type="entry name" value="TRNA U34 CARBOXYMETHYLTRANSFERASE"/>
    <property type="match status" value="1"/>
</dbReference>
<evidence type="ECO:0000256" key="1">
    <source>
        <dbReference type="ARBA" id="ARBA00022679"/>
    </source>
</evidence>
<dbReference type="PANTHER" id="PTHR43464">
    <property type="entry name" value="METHYLTRANSFERASE"/>
    <property type="match status" value="1"/>
</dbReference>
<dbReference type="HAMAP" id="MF_01590">
    <property type="entry name" value="tRNA_carboxymethyltr_CmoB"/>
    <property type="match status" value="1"/>
</dbReference>
<comment type="caution">
    <text evidence="3">The sequence shown here is derived from an EMBL/GenBank/DDBJ whole genome shotgun (WGS) entry which is preliminary data.</text>
</comment>
<dbReference type="InterPro" id="IPR027555">
    <property type="entry name" value="Mo5U34_MeTrfas-like"/>
</dbReference>
<keyword evidence="2" id="KW-0819">tRNA processing</keyword>
<dbReference type="GO" id="GO:0008168">
    <property type="term" value="F:methyltransferase activity"/>
    <property type="evidence" value="ECO:0007669"/>
    <property type="project" value="TreeGrafter"/>
</dbReference>
<name>A0A0F9W9I4_9ZZZZ</name>
<dbReference type="NCBIfam" id="NF011650">
    <property type="entry name" value="PRK15068.1"/>
    <property type="match status" value="1"/>
</dbReference>
<organism evidence="3">
    <name type="scientific">marine sediment metagenome</name>
    <dbReference type="NCBI Taxonomy" id="412755"/>
    <lineage>
        <taxon>unclassified sequences</taxon>
        <taxon>metagenomes</taxon>
        <taxon>ecological metagenomes</taxon>
    </lineage>
</organism>
<dbReference type="CDD" id="cd02440">
    <property type="entry name" value="AdoMet_MTases"/>
    <property type="match status" value="1"/>
</dbReference>